<protein>
    <recommendedName>
        <fullName evidence="2">C2 domain-containing protein</fullName>
    </recommendedName>
</protein>
<dbReference type="InterPro" id="IPR056910">
    <property type="entry name" value="TCB1-3_C2"/>
</dbReference>
<organism evidence="3 4">
    <name type="scientific">Podospora fimiseda</name>
    <dbReference type="NCBI Taxonomy" id="252190"/>
    <lineage>
        <taxon>Eukaryota</taxon>
        <taxon>Fungi</taxon>
        <taxon>Dikarya</taxon>
        <taxon>Ascomycota</taxon>
        <taxon>Pezizomycotina</taxon>
        <taxon>Sordariomycetes</taxon>
        <taxon>Sordariomycetidae</taxon>
        <taxon>Sordariales</taxon>
        <taxon>Podosporaceae</taxon>
        <taxon>Podospora</taxon>
    </lineage>
</organism>
<dbReference type="PANTHER" id="PTHR46980:SF2">
    <property type="entry name" value="TRICALBIN-1-RELATED"/>
    <property type="match status" value="1"/>
</dbReference>
<evidence type="ECO:0000313" key="3">
    <source>
        <dbReference type="EMBL" id="KAK4222727.1"/>
    </source>
</evidence>
<dbReference type="Pfam" id="PF24920">
    <property type="entry name" value="C2_TCB1"/>
    <property type="match status" value="1"/>
</dbReference>
<dbReference type="InterPro" id="IPR000008">
    <property type="entry name" value="C2_dom"/>
</dbReference>
<evidence type="ECO:0000313" key="4">
    <source>
        <dbReference type="Proteomes" id="UP001301958"/>
    </source>
</evidence>
<dbReference type="PROSITE" id="PS50004">
    <property type="entry name" value="C2"/>
    <property type="match status" value="1"/>
</dbReference>
<dbReference type="InterPro" id="IPR052455">
    <property type="entry name" value="Tricalbin_domain"/>
</dbReference>
<dbReference type="SUPFAM" id="SSF49562">
    <property type="entry name" value="C2 domain (Calcium/lipid-binding domain, CaLB)"/>
    <property type="match status" value="2"/>
</dbReference>
<sequence>MEPLSVTGLVGTCFSLLAILAKTIKSAHDLKSNFREVDSDLQHLLSRISTVQTSIQVLQRWLDTGPATLAKNHQLMITLEQSLDDCIAVVSAIEKHLTRLNFSAGSATAARTRLRHLWKADEIAKHKRTLGFQIQALTLLLQAMQMTVLEQQKLMAKDGNQKLLKQARDDASSYIDLTDDQSSILQGSMVTAGNGMDAFFDFDDLALDSQAYRAAFRSLLRKDRHSGLATVAANRQSSFEGRDISTANEMPEIHDPPQEIGEQIQQPLVSDGNTSDVETQSTISTEEATSSSGSPALYYVTKAVCLSQVGFGVVSENIVHKAPVGMWKIEINCAQRIRGPGFIDIEPNSFIRIKTQGTEGADIESQRSNRNSPYNEIFYIPHMSGRTKKLVLEIIETRIFGKDRLLGMITVNTAEYIQKHPRTGEYVPVTLDPNPPTEQLPMSDNTSCHGKPTFKVSFIPRYDIVIKPTNYEHTKLPPLSAGYDGIGPRTVILNETDALSFDSGFFIFKASLTHEPLPRANDPSQSELMGLMLFVFIDDNDYPSYSRSLFLQSTDEVERIGIGFVRNLRVSSVEFRICELSTRRNRIGKRWGKYNSVTTFRGKTLDILARSFSKPTTFNMQSLRDVEGKTALELSTFYLPAPADMPLPEADKGQLHVQILQAINLPVEGPGPRAGWGHGGAKETTFVVLKLNGTEVSRTRVELGRSPEWNQLFELDISSRILGDLRVSIMRFASISGSSNIGERKINLRGLEPSKLIDHELDMDDDGARLKLRLFFTPDSEEWNLKIEHRD</sequence>
<proteinExistence type="predicted"/>
<evidence type="ECO:0000256" key="1">
    <source>
        <dbReference type="SAM" id="MobiDB-lite"/>
    </source>
</evidence>
<comment type="caution">
    <text evidence="3">The sequence shown here is derived from an EMBL/GenBank/DDBJ whole genome shotgun (WGS) entry which is preliminary data.</text>
</comment>
<dbReference type="CDD" id="cd00030">
    <property type="entry name" value="C2"/>
    <property type="match status" value="1"/>
</dbReference>
<gene>
    <name evidence="3" type="ORF">QBC38DRAFT_448020</name>
</gene>
<dbReference type="Pfam" id="PF00168">
    <property type="entry name" value="C2"/>
    <property type="match status" value="2"/>
</dbReference>
<keyword evidence="4" id="KW-1185">Reference proteome</keyword>
<reference evidence="3" key="2">
    <citation type="submission" date="2023-05" db="EMBL/GenBank/DDBJ databases">
        <authorList>
            <consortium name="Lawrence Berkeley National Laboratory"/>
            <person name="Steindorff A."/>
            <person name="Hensen N."/>
            <person name="Bonometti L."/>
            <person name="Westerberg I."/>
            <person name="Brannstrom I.O."/>
            <person name="Guillou S."/>
            <person name="Cros-Aarteil S."/>
            <person name="Calhoun S."/>
            <person name="Haridas S."/>
            <person name="Kuo A."/>
            <person name="Mondo S."/>
            <person name="Pangilinan J."/>
            <person name="Riley R."/>
            <person name="Labutti K."/>
            <person name="Andreopoulos B."/>
            <person name="Lipzen A."/>
            <person name="Chen C."/>
            <person name="Yanf M."/>
            <person name="Daum C."/>
            <person name="Ng V."/>
            <person name="Clum A."/>
            <person name="Ohm R."/>
            <person name="Martin F."/>
            <person name="Silar P."/>
            <person name="Natvig D."/>
            <person name="Lalanne C."/>
            <person name="Gautier V."/>
            <person name="Ament-Velasquez S.L."/>
            <person name="Kruys A."/>
            <person name="Hutchinson M.I."/>
            <person name="Powell A.J."/>
            <person name="Barry K."/>
            <person name="Miller A.N."/>
            <person name="Grigoriev I.V."/>
            <person name="Debuchy R."/>
            <person name="Gladieux P."/>
            <person name="Thoren M.H."/>
            <person name="Johannesson H."/>
        </authorList>
    </citation>
    <scope>NUCLEOTIDE SEQUENCE</scope>
    <source>
        <strain evidence="3">CBS 990.96</strain>
    </source>
</reference>
<accession>A0AAN7BGA2</accession>
<dbReference type="Proteomes" id="UP001301958">
    <property type="component" value="Unassembled WGS sequence"/>
</dbReference>
<evidence type="ECO:0000259" key="2">
    <source>
        <dbReference type="PROSITE" id="PS50004"/>
    </source>
</evidence>
<feature type="region of interest" description="Disordered" evidence="1">
    <location>
        <begin position="269"/>
        <end position="292"/>
    </location>
</feature>
<feature type="compositionally biased region" description="Low complexity" evidence="1">
    <location>
        <begin position="278"/>
        <end position="292"/>
    </location>
</feature>
<feature type="domain" description="C2" evidence="2">
    <location>
        <begin position="636"/>
        <end position="761"/>
    </location>
</feature>
<name>A0AAN7BGA2_9PEZI</name>
<dbReference type="InterPro" id="IPR035892">
    <property type="entry name" value="C2_domain_sf"/>
</dbReference>
<dbReference type="AlphaFoldDB" id="A0AAN7BGA2"/>
<dbReference type="Gene3D" id="2.60.40.150">
    <property type="entry name" value="C2 domain"/>
    <property type="match status" value="1"/>
</dbReference>
<dbReference type="PANTHER" id="PTHR46980">
    <property type="entry name" value="TRICALBIN-1-RELATED"/>
    <property type="match status" value="1"/>
</dbReference>
<reference evidence="3" key="1">
    <citation type="journal article" date="2023" name="Mol. Phylogenet. Evol.">
        <title>Genome-scale phylogeny and comparative genomics of the fungal order Sordariales.</title>
        <authorList>
            <person name="Hensen N."/>
            <person name="Bonometti L."/>
            <person name="Westerberg I."/>
            <person name="Brannstrom I.O."/>
            <person name="Guillou S."/>
            <person name="Cros-Aarteil S."/>
            <person name="Calhoun S."/>
            <person name="Haridas S."/>
            <person name="Kuo A."/>
            <person name="Mondo S."/>
            <person name="Pangilinan J."/>
            <person name="Riley R."/>
            <person name="LaButti K."/>
            <person name="Andreopoulos B."/>
            <person name="Lipzen A."/>
            <person name="Chen C."/>
            <person name="Yan M."/>
            <person name="Daum C."/>
            <person name="Ng V."/>
            <person name="Clum A."/>
            <person name="Steindorff A."/>
            <person name="Ohm R.A."/>
            <person name="Martin F."/>
            <person name="Silar P."/>
            <person name="Natvig D.O."/>
            <person name="Lalanne C."/>
            <person name="Gautier V."/>
            <person name="Ament-Velasquez S.L."/>
            <person name="Kruys A."/>
            <person name="Hutchinson M.I."/>
            <person name="Powell A.J."/>
            <person name="Barry K."/>
            <person name="Miller A.N."/>
            <person name="Grigoriev I.V."/>
            <person name="Debuchy R."/>
            <person name="Gladieux P."/>
            <person name="Hiltunen Thoren M."/>
            <person name="Johannesson H."/>
        </authorList>
    </citation>
    <scope>NUCLEOTIDE SEQUENCE</scope>
    <source>
        <strain evidence="3">CBS 990.96</strain>
    </source>
</reference>
<dbReference type="EMBL" id="MU865457">
    <property type="protein sequence ID" value="KAK4222727.1"/>
    <property type="molecule type" value="Genomic_DNA"/>
</dbReference>
<dbReference type="SMART" id="SM00239">
    <property type="entry name" value="C2"/>
    <property type="match status" value="2"/>
</dbReference>